<dbReference type="InterPro" id="IPR037523">
    <property type="entry name" value="VOC_core"/>
</dbReference>
<sequence length="204" mass="23691">MPCKPGLCRPGGRRWLRELLRLWYFRDVNQLSYWRKKMGYTPSHLGHVNIYVRNAEASRQWYEDVLGLHTYDFLAGRAAFMTANLDESHEIALMEIGADAEGPHNGQVGLNHMAWRMDTLADLEDFYNNLHKHGVEIKRVSNHSLSLGIYIEDPDGNGIEVYYETPRSEWYRQEKLFMHGDRPEVNFPGPWEKELQPDGVAAKS</sequence>
<dbReference type="PROSITE" id="PS51819">
    <property type="entry name" value="VOC"/>
    <property type="match status" value="1"/>
</dbReference>
<protein>
    <recommendedName>
        <fullName evidence="1">VOC domain-containing protein</fullName>
    </recommendedName>
</protein>
<organism evidence="2">
    <name type="scientific">marine metagenome</name>
    <dbReference type="NCBI Taxonomy" id="408172"/>
    <lineage>
        <taxon>unclassified sequences</taxon>
        <taxon>metagenomes</taxon>
        <taxon>ecological metagenomes</taxon>
    </lineage>
</organism>
<accession>A0A382JGT8</accession>
<dbReference type="Pfam" id="PF00903">
    <property type="entry name" value="Glyoxalase"/>
    <property type="match status" value="1"/>
</dbReference>
<dbReference type="EMBL" id="UINC01074074">
    <property type="protein sequence ID" value="SVC10928.1"/>
    <property type="molecule type" value="Genomic_DNA"/>
</dbReference>
<dbReference type="PANTHER" id="PTHR43279">
    <property type="entry name" value="CATECHOL-2,3-DIOXYGENASE"/>
    <property type="match status" value="1"/>
</dbReference>
<dbReference type="InterPro" id="IPR029068">
    <property type="entry name" value="Glyas_Bleomycin-R_OHBP_Dase"/>
</dbReference>
<dbReference type="InterPro" id="IPR004360">
    <property type="entry name" value="Glyas_Fos-R_dOase_dom"/>
</dbReference>
<dbReference type="AlphaFoldDB" id="A0A382JGT8"/>
<gene>
    <name evidence="2" type="ORF">METZ01_LOCUS263782</name>
</gene>
<proteinExistence type="predicted"/>
<evidence type="ECO:0000259" key="1">
    <source>
        <dbReference type="PROSITE" id="PS51819"/>
    </source>
</evidence>
<evidence type="ECO:0000313" key="2">
    <source>
        <dbReference type="EMBL" id="SVC10928.1"/>
    </source>
</evidence>
<name>A0A382JGT8_9ZZZZ</name>
<dbReference type="PANTHER" id="PTHR43279:SF1">
    <property type="entry name" value="CATECHOL-2,3-DIOXYGENASE"/>
    <property type="match status" value="1"/>
</dbReference>
<dbReference type="SUPFAM" id="SSF54593">
    <property type="entry name" value="Glyoxalase/Bleomycin resistance protein/Dihydroxybiphenyl dioxygenase"/>
    <property type="match status" value="1"/>
</dbReference>
<feature type="domain" description="VOC" evidence="1">
    <location>
        <begin position="44"/>
        <end position="164"/>
    </location>
</feature>
<reference evidence="2" key="1">
    <citation type="submission" date="2018-05" db="EMBL/GenBank/DDBJ databases">
        <authorList>
            <person name="Lanie J.A."/>
            <person name="Ng W.-L."/>
            <person name="Kazmierczak K.M."/>
            <person name="Andrzejewski T.M."/>
            <person name="Davidsen T.M."/>
            <person name="Wayne K.J."/>
            <person name="Tettelin H."/>
            <person name="Glass J.I."/>
            <person name="Rusch D."/>
            <person name="Podicherti R."/>
            <person name="Tsui H.-C.T."/>
            <person name="Winkler M.E."/>
        </authorList>
    </citation>
    <scope>NUCLEOTIDE SEQUENCE</scope>
</reference>
<dbReference type="Gene3D" id="3.10.180.10">
    <property type="entry name" value="2,3-Dihydroxybiphenyl 1,2-Dioxygenase, domain 1"/>
    <property type="match status" value="1"/>
</dbReference>